<protein>
    <submittedName>
        <fullName evidence="3">Uncharacterized protein</fullName>
    </submittedName>
</protein>
<evidence type="ECO:0000256" key="1">
    <source>
        <dbReference type="SAM" id="MobiDB-lite"/>
    </source>
</evidence>
<organism evidence="3 4">
    <name type="scientific">Candidatus Kuenenbacteria bacterium CG_4_10_14_3_um_filter_39_14</name>
    <dbReference type="NCBI Taxonomy" id="1974614"/>
    <lineage>
        <taxon>Bacteria</taxon>
        <taxon>Candidatus Kueneniibacteriota</taxon>
    </lineage>
</organism>
<evidence type="ECO:0000313" key="4">
    <source>
        <dbReference type="Proteomes" id="UP000230658"/>
    </source>
</evidence>
<gene>
    <name evidence="3" type="ORF">COZ26_00665</name>
</gene>
<feature type="transmembrane region" description="Helical" evidence="2">
    <location>
        <begin position="6"/>
        <end position="26"/>
    </location>
</feature>
<keyword evidence="2" id="KW-0812">Transmembrane</keyword>
<name>A0A2M7MHT0_9BACT</name>
<dbReference type="EMBL" id="PFJV01000014">
    <property type="protein sequence ID" value="PIX92656.1"/>
    <property type="molecule type" value="Genomic_DNA"/>
</dbReference>
<evidence type="ECO:0000256" key="2">
    <source>
        <dbReference type="SAM" id="Phobius"/>
    </source>
</evidence>
<keyword evidence="2" id="KW-0472">Membrane</keyword>
<sequence length="70" mass="7742">MTNGQYIIFAFVSILLLASIFLVWIISDFGNNNESLPLSNTNANSQSDNSRTDPLITSTKELYGSLINEN</sequence>
<accession>A0A2M7MHT0</accession>
<evidence type="ECO:0000313" key="3">
    <source>
        <dbReference type="EMBL" id="PIX92656.1"/>
    </source>
</evidence>
<feature type="compositionally biased region" description="Polar residues" evidence="1">
    <location>
        <begin position="37"/>
        <end position="49"/>
    </location>
</feature>
<keyword evidence="2" id="KW-1133">Transmembrane helix</keyword>
<dbReference type="Proteomes" id="UP000230658">
    <property type="component" value="Unassembled WGS sequence"/>
</dbReference>
<dbReference type="AlphaFoldDB" id="A0A2M7MHT0"/>
<comment type="caution">
    <text evidence="3">The sequence shown here is derived from an EMBL/GenBank/DDBJ whole genome shotgun (WGS) entry which is preliminary data.</text>
</comment>
<reference evidence="4" key="1">
    <citation type="submission" date="2017-09" db="EMBL/GenBank/DDBJ databases">
        <title>Depth-based differentiation of microbial function through sediment-hosted aquifers and enrichment of novel symbionts in the deep terrestrial subsurface.</title>
        <authorList>
            <person name="Probst A.J."/>
            <person name="Ladd B."/>
            <person name="Jarett J.K."/>
            <person name="Geller-Mcgrath D.E."/>
            <person name="Sieber C.M.K."/>
            <person name="Emerson J.B."/>
            <person name="Anantharaman K."/>
            <person name="Thomas B.C."/>
            <person name="Malmstrom R."/>
            <person name="Stieglmeier M."/>
            <person name="Klingl A."/>
            <person name="Woyke T."/>
            <person name="Ryan C.M."/>
            <person name="Banfield J.F."/>
        </authorList>
    </citation>
    <scope>NUCLEOTIDE SEQUENCE [LARGE SCALE GENOMIC DNA]</scope>
</reference>
<feature type="region of interest" description="Disordered" evidence="1">
    <location>
        <begin position="37"/>
        <end position="56"/>
    </location>
</feature>
<proteinExistence type="predicted"/>
<feature type="non-terminal residue" evidence="3">
    <location>
        <position position="70"/>
    </location>
</feature>